<evidence type="ECO:0000313" key="5">
    <source>
        <dbReference type="Proteomes" id="UP000751190"/>
    </source>
</evidence>
<proteinExistence type="inferred from homology"/>
<comment type="similarity">
    <text evidence="1">Belongs to the small heat shock protein (HSP20) family.</text>
</comment>
<dbReference type="EMBL" id="JAGTXO010000070">
    <property type="protein sequence ID" value="KAG8457453.1"/>
    <property type="molecule type" value="Genomic_DNA"/>
</dbReference>
<feature type="domain" description="SHSP" evidence="3">
    <location>
        <begin position="86"/>
        <end position="192"/>
    </location>
</feature>
<dbReference type="InterPro" id="IPR002068">
    <property type="entry name" value="A-crystallin/Hsp20_dom"/>
</dbReference>
<protein>
    <recommendedName>
        <fullName evidence="3">SHSP domain-containing protein</fullName>
    </recommendedName>
</protein>
<comment type="caution">
    <text evidence="4">The sequence shown here is derived from an EMBL/GenBank/DDBJ whole genome shotgun (WGS) entry which is preliminary data.</text>
</comment>
<name>A0A8J5X6W4_DIALT</name>
<accession>A0A8J5X6W4</accession>
<evidence type="ECO:0000313" key="4">
    <source>
        <dbReference type="EMBL" id="KAG8457453.1"/>
    </source>
</evidence>
<evidence type="ECO:0000259" key="3">
    <source>
        <dbReference type="PROSITE" id="PS01031"/>
    </source>
</evidence>
<dbReference type="PROSITE" id="PS01031">
    <property type="entry name" value="SHSP"/>
    <property type="match status" value="1"/>
</dbReference>
<feature type="region of interest" description="Disordered" evidence="2">
    <location>
        <begin position="196"/>
        <end position="217"/>
    </location>
</feature>
<feature type="compositionally biased region" description="Basic and acidic residues" evidence="2">
    <location>
        <begin position="199"/>
        <end position="217"/>
    </location>
</feature>
<evidence type="ECO:0000256" key="2">
    <source>
        <dbReference type="SAM" id="MobiDB-lite"/>
    </source>
</evidence>
<sequence length="217" mass="23175">MPSASLLALSAVPRSATGALPAVGRAMLSAVMRAPASLARGPVHARSLVSSSMFSRVLGARPSVFDTPFSLIPRLLEEDFARELRQLDRGFGAFVHVQVDDESKDMTVTFDGMGHFSNVDVSYDKDSGVLTVKGSEGEKGRTKTRAVIMPVNVAKPEMVEAETRDGCVVVKVPGAAQEDVPKQLKNEKLNVRLVGAGESDARGALDEDKPKKEQVDA</sequence>
<dbReference type="OrthoDB" id="10489371at2759"/>
<dbReference type="Proteomes" id="UP000751190">
    <property type="component" value="Unassembled WGS sequence"/>
</dbReference>
<reference evidence="4" key="1">
    <citation type="submission" date="2021-05" db="EMBL/GenBank/DDBJ databases">
        <title>The genome of the haptophyte Pavlova lutheri (Diacronema luteri, Pavlovales) - a model for lipid biosynthesis in eukaryotic algae.</title>
        <authorList>
            <person name="Hulatt C.J."/>
            <person name="Posewitz M.C."/>
        </authorList>
    </citation>
    <scope>NUCLEOTIDE SEQUENCE</scope>
    <source>
        <strain evidence="4">NIVA-4/92</strain>
    </source>
</reference>
<dbReference type="AlphaFoldDB" id="A0A8J5X6W4"/>
<evidence type="ECO:0000256" key="1">
    <source>
        <dbReference type="PROSITE-ProRule" id="PRU00285"/>
    </source>
</evidence>
<organism evidence="4 5">
    <name type="scientific">Diacronema lutheri</name>
    <name type="common">Unicellular marine alga</name>
    <name type="synonym">Monochrysis lutheri</name>
    <dbReference type="NCBI Taxonomy" id="2081491"/>
    <lineage>
        <taxon>Eukaryota</taxon>
        <taxon>Haptista</taxon>
        <taxon>Haptophyta</taxon>
        <taxon>Pavlovophyceae</taxon>
        <taxon>Pavlovales</taxon>
        <taxon>Pavlovaceae</taxon>
        <taxon>Diacronema</taxon>
    </lineage>
</organism>
<gene>
    <name evidence="4" type="ORF">KFE25_011308</name>
</gene>
<keyword evidence="5" id="KW-1185">Reference proteome</keyword>